<feature type="chain" id="PRO_5043651211" description="FAD-binding PCMH-type domain-containing protein" evidence="1">
    <location>
        <begin position="25"/>
        <end position="729"/>
    </location>
</feature>
<keyword evidence="4" id="KW-1185">Reference proteome</keyword>
<dbReference type="PROSITE" id="PS51387">
    <property type="entry name" value="FAD_PCMH"/>
    <property type="match status" value="1"/>
</dbReference>
<evidence type="ECO:0000313" key="3">
    <source>
        <dbReference type="EMBL" id="CAK0748667.1"/>
    </source>
</evidence>
<dbReference type="PANTHER" id="PTHR43762">
    <property type="entry name" value="L-GULONOLACTONE OXIDASE"/>
    <property type="match status" value="1"/>
</dbReference>
<dbReference type="InterPro" id="IPR016166">
    <property type="entry name" value="FAD-bd_PCMH"/>
</dbReference>
<dbReference type="GO" id="GO:0071949">
    <property type="term" value="F:FAD binding"/>
    <property type="evidence" value="ECO:0007669"/>
    <property type="project" value="InterPro"/>
</dbReference>
<dbReference type="PANTHER" id="PTHR43762:SF5">
    <property type="entry name" value="FAD-BINDING PCMH-TYPE DOMAIN-CONTAINING PROTEIN"/>
    <property type="match status" value="1"/>
</dbReference>
<reference evidence="3 4" key="1">
    <citation type="submission" date="2023-10" db="EMBL/GenBank/DDBJ databases">
        <authorList>
            <person name="Maclean D."/>
            <person name="Macfadyen A."/>
        </authorList>
    </citation>
    <scope>NUCLEOTIDE SEQUENCE [LARGE SCALE GENOMIC DNA]</scope>
</reference>
<gene>
    <name evidence="3" type="ORF">CVIRNUC_001850</name>
</gene>
<name>A0AAV1HU36_9CHLO</name>
<proteinExistence type="predicted"/>
<feature type="domain" description="FAD-binding PCMH-type" evidence="2">
    <location>
        <begin position="137"/>
        <end position="339"/>
    </location>
</feature>
<protein>
    <recommendedName>
        <fullName evidence="2">FAD-binding PCMH-type domain-containing protein</fullName>
    </recommendedName>
</protein>
<dbReference type="InterPro" id="IPR016169">
    <property type="entry name" value="FAD-bd_PCMH_sub2"/>
</dbReference>
<evidence type="ECO:0000259" key="2">
    <source>
        <dbReference type="PROSITE" id="PS51387"/>
    </source>
</evidence>
<feature type="signal peptide" evidence="1">
    <location>
        <begin position="1"/>
        <end position="24"/>
    </location>
</feature>
<dbReference type="InterPro" id="IPR006094">
    <property type="entry name" value="Oxid_FAD_bind_N"/>
</dbReference>
<dbReference type="InterPro" id="IPR036318">
    <property type="entry name" value="FAD-bd_PCMH-like_sf"/>
</dbReference>
<dbReference type="Pfam" id="PF01565">
    <property type="entry name" value="FAD_binding_4"/>
    <property type="match status" value="1"/>
</dbReference>
<keyword evidence="1" id="KW-0732">Signal</keyword>
<sequence>MSPAFCLFALALAVMSGALHGVRSEVESLAQPRLTATSLAAIISEAQSVAIPVKALSEISQNNFTAGLQLPYVAKTGNGSADWSNVYNFTKQAVKEQISQSTTNPRANPWRCRGSTPLAAVPFCGLPFAATNSYGWFRCDKSVKMARPKSNEELLEIISGASKIKGAGVGHSWWKYQACSGSSADAVQVVITEYPEVLEMAERVPSTYKPLDETDPGRAVIKVDEPNLTVSVEGGVGLRPIMDWLAAYKTKDSPAGYVLLASPQYIDQTVAGALATGTHGSTLLDGSLSSQIVSIDLALANGTLVQITPETSPHFWKAAQVSVGRLGVITGATFRIRKNEPIKRDLLTTNMEGYASKLMVIQENYNKATTPADKAAAIAPLNLLQTTWYIRHNAVWEISFMPLTTDDPLYAPAMERLVKKQSTETTVWGAAKAADGAAIDAASLAAEKAVESKLNTETAGNNTQGVYDQYPKAVQLRPDIGFDLLSAANAGETVAQGVFITSVDYPAVLLARDAYVTASEAMSLAYSGIMPVGNAHAQYELAIPVEIAGECFTAINQYVYVDKKIDTSAFTYFSQIRVLNEESAYISTTNGGPRIFLNIEDHNSFNHPDGPAFNADLHKLIGFVRETCHSPRLHWGKAGWPRYQKCFDGAQVYPQTWCDFGCAVQTLDPTAKFSSTADVWSFNAQVYGAAVPFAQCCSDQGFAHGRCTCASRTDCAYPQDPQPCTADDC</sequence>
<dbReference type="GO" id="GO:0016899">
    <property type="term" value="F:oxidoreductase activity, acting on the CH-OH group of donors, oxygen as acceptor"/>
    <property type="evidence" value="ECO:0007669"/>
    <property type="project" value="InterPro"/>
</dbReference>
<organism evidence="3 4">
    <name type="scientific">Coccomyxa viridis</name>
    <dbReference type="NCBI Taxonomy" id="1274662"/>
    <lineage>
        <taxon>Eukaryota</taxon>
        <taxon>Viridiplantae</taxon>
        <taxon>Chlorophyta</taxon>
        <taxon>core chlorophytes</taxon>
        <taxon>Trebouxiophyceae</taxon>
        <taxon>Trebouxiophyceae incertae sedis</taxon>
        <taxon>Coccomyxaceae</taxon>
        <taxon>Coccomyxa</taxon>
    </lineage>
</organism>
<comment type="caution">
    <text evidence="3">The sequence shown here is derived from an EMBL/GenBank/DDBJ whole genome shotgun (WGS) entry which is preliminary data.</text>
</comment>
<dbReference type="SUPFAM" id="SSF56176">
    <property type="entry name" value="FAD-binding/transporter-associated domain-like"/>
    <property type="match status" value="1"/>
</dbReference>
<dbReference type="EMBL" id="CAUYUE010000003">
    <property type="protein sequence ID" value="CAK0748667.1"/>
    <property type="molecule type" value="Genomic_DNA"/>
</dbReference>
<dbReference type="Gene3D" id="3.30.465.10">
    <property type="match status" value="1"/>
</dbReference>
<evidence type="ECO:0000256" key="1">
    <source>
        <dbReference type="SAM" id="SignalP"/>
    </source>
</evidence>
<dbReference type="InterPro" id="IPR010031">
    <property type="entry name" value="FAD_lactone_oxidase-like"/>
</dbReference>
<dbReference type="AlphaFoldDB" id="A0AAV1HU36"/>
<evidence type="ECO:0000313" key="4">
    <source>
        <dbReference type="Proteomes" id="UP001314263"/>
    </source>
</evidence>
<accession>A0AAV1HU36</accession>
<dbReference type="Proteomes" id="UP001314263">
    <property type="component" value="Unassembled WGS sequence"/>
</dbReference>